<gene>
    <name evidence="3" type="ORF">FCS05_02505</name>
</gene>
<dbReference type="PANTHER" id="PTHR34819:SF3">
    <property type="entry name" value="CELL SURFACE PROTEIN"/>
    <property type="match status" value="1"/>
</dbReference>
<dbReference type="AlphaFoldDB" id="A0AAJ5F6F2"/>
<dbReference type="InterPro" id="IPR001434">
    <property type="entry name" value="OmcB-like_DUF11"/>
</dbReference>
<name>A0AAJ5F6F2_9DEIO</name>
<evidence type="ECO:0000259" key="2">
    <source>
        <dbReference type="Pfam" id="PF01345"/>
    </source>
</evidence>
<feature type="domain" description="DUF11" evidence="2">
    <location>
        <begin position="592"/>
        <end position="711"/>
    </location>
</feature>
<proteinExistence type="predicted"/>
<dbReference type="PANTHER" id="PTHR34819">
    <property type="entry name" value="LARGE CYSTEINE-RICH PERIPLASMIC PROTEIN OMCB"/>
    <property type="match status" value="1"/>
</dbReference>
<organism evidence="3 4">
    <name type="scientific">Deinococcus metallilatus</name>
    <dbReference type="NCBI Taxonomy" id="1211322"/>
    <lineage>
        <taxon>Bacteria</taxon>
        <taxon>Thermotogati</taxon>
        <taxon>Deinococcota</taxon>
        <taxon>Deinococci</taxon>
        <taxon>Deinococcales</taxon>
        <taxon>Deinococcaceae</taxon>
        <taxon>Deinococcus</taxon>
    </lineage>
</organism>
<keyword evidence="1" id="KW-0732">Signal</keyword>
<comment type="caution">
    <text evidence="3">The sequence shown here is derived from an EMBL/GenBank/DDBJ whole genome shotgun (WGS) entry which is preliminary data.</text>
</comment>
<sequence>MFGGSVRKLSTLITAVAPCLALLGLTLHGTALAGGTPAGTVITNQASAEALGPNGESISAVSDRVTTVVSPVCAVSITPDGTPGAPGQTRHVLPGEQALFSYSVLNVGNQTNTFALSSLLDASSAFAPGSVNIYLDDGSGQIAPGAQSVNSVTLDADKSARLLMTVQTAGSDRGGASVSLNASCGQDLGGASDTNNYAAVVVDQPPVLGFSKSFSPAHVKPGDASSVTLTVVNSGQGASREVIVTDPLNTLDLAGSSFVAGSAVASAGTVEYSADGSTFTASQTSPVAAIRLRLPSLAPGARATLTFKLLTSAAAENRTLRNLANVTSGGVSGQQAGAALDVRYTPAVALGPVGNPAAPEGSAQDSQTGNFAVVGQTLCFTQTLQNTGDVTDDFTVTPALQSGAADLSLLGVDGQPLSQPVRLAPGQSLNFQVCLKLTGSDPVKLVLKASGGRGTSNSTTDLITRVESRLPELNKTVDPSGQVQVGETLTYTLSVHNPYDRALANVMIRDPLASGLTFVSASDGGQLQGGAVVWTLSSLAPGETRRLTLRARVADTVKDGETLANTFDLSGDDFTTPLHSPTVKSAVWSAALAVGKTVSAPDATIGDRLNYTVRLRNLSQVGSLGGLTVTDTLPAGVAYLPGSGQMNGKPLADPQVSGRVLTWTLGALGPQTEAVLTYAVRVLPGATGELVNRVSATGQAVNGAVVASNEARAGLKLRPGFFTALSDIVGVVFVDRNRDGVYQTDLDTPIERARVVLADGRISLTDGQGRYHFAAVPEGFTALRLDPASVPYAPLSLPQDGGRPGSRGVFARGLTSVDFPLAGLMGEVGAFRETTLRDGPLTLHKQVSREGDGSYRVTLTLTAGPGSGPLHLEDPLPAGATLTQGQNVLDLPGVGPEGTTLTYHFRFDGAAERAVTDPTVTWRNP</sequence>
<dbReference type="InterPro" id="IPR013783">
    <property type="entry name" value="Ig-like_fold"/>
</dbReference>
<evidence type="ECO:0000256" key="1">
    <source>
        <dbReference type="SAM" id="SignalP"/>
    </source>
</evidence>
<feature type="signal peptide" evidence="1">
    <location>
        <begin position="1"/>
        <end position="33"/>
    </location>
</feature>
<dbReference type="Proteomes" id="UP000308000">
    <property type="component" value="Unassembled WGS sequence"/>
</dbReference>
<feature type="chain" id="PRO_5042461724" evidence="1">
    <location>
        <begin position="34"/>
        <end position="925"/>
    </location>
</feature>
<dbReference type="InterPro" id="IPR047589">
    <property type="entry name" value="DUF11_rpt"/>
</dbReference>
<evidence type="ECO:0000313" key="3">
    <source>
        <dbReference type="EMBL" id="TLK32324.1"/>
    </source>
</evidence>
<dbReference type="NCBIfam" id="TIGR01451">
    <property type="entry name" value="B_ant_repeat"/>
    <property type="match status" value="2"/>
</dbReference>
<reference evidence="3 4" key="1">
    <citation type="submission" date="2019-04" db="EMBL/GenBank/DDBJ databases">
        <title>Deinococcus metalilatus MA1002 mutant No.5.</title>
        <authorList>
            <person name="Park W."/>
            <person name="Park C."/>
        </authorList>
    </citation>
    <scope>NUCLEOTIDE SEQUENCE [LARGE SCALE GENOMIC DNA]</scope>
    <source>
        <strain evidence="3 4">MA1002-m5</strain>
    </source>
</reference>
<dbReference type="Pfam" id="PF01345">
    <property type="entry name" value="DUF11"/>
    <property type="match status" value="3"/>
</dbReference>
<dbReference type="InterPro" id="IPR051172">
    <property type="entry name" value="Chlamydia_OmcB"/>
</dbReference>
<protein>
    <submittedName>
        <fullName evidence="3">DUF11 domain-containing protein</fullName>
    </submittedName>
</protein>
<accession>A0AAJ5F6F2</accession>
<dbReference type="EMBL" id="VBRC01000001">
    <property type="protein sequence ID" value="TLK32324.1"/>
    <property type="molecule type" value="Genomic_DNA"/>
</dbReference>
<feature type="domain" description="DUF11" evidence="2">
    <location>
        <begin position="473"/>
        <end position="573"/>
    </location>
</feature>
<dbReference type="Gene3D" id="2.60.40.740">
    <property type="match status" value="1"/>
</dbReference>
<evidence type="ECO:0000313" key="4">
    <source>
        <dbReference type="Proteomes" id="UP000308000"/>
    </source>
</evidence>
<dbReference type="Gene3D" id="2.60.40.10">
    <property type="entry name" value="Immunoglobulins"/>
    <property type="match status" value="1"/>
</dbReference>
<feature type="domain" description="DUF11" evidence="2">
    <location>
        <begin position="211"/>
        <end position="328"/>
    </location>
</feature>